<accession>A0A1B6NP59</accession>
<name>A0A1B6NP59_9ZZZZ</name>
<organism evidence="1">
    <name type="scientific">marine sediment metagenome</name>
    <dbReference type="NCBI Taxonomy" id="412755"/>
    <lineage>
        <taxon>unclassified sequences</taxon>
        <taxon>metagenomes</taxon>
        <taxon>ecological metagenomes</taxon>
    </lineage>
</organism>
<comment type="caution">
    <text evidence="1">The sequence shown here is derived from an EMBL/GenBank/DDBJ whole genome shotgun (WGS) entry which is preliminary data.</text>
</comment>
<evidence type="ECO:0000313" key="1">
    <source>
        <dbReference type="EMBL" id="KTF05154.1"/>
    </source>
</evidence>
<reference evidence="1" key="1">
    <citation type="submission" date="2013-11" db="EMBL/GenBank/DDBJ databases">
        <title>Microbial diversity, functional groups and degradation webs in Northern and Southern Mediterranean and Red Sea marine crude oil polluted sites.</title>
        <authorList>
            <person name="Daffonchio D."/>
            <person name="Mapelli F."/>
            <person name="Ferrer M."/>
            <person name="Richter M."/>
            <person name="Cherif A."/>
            <person name="Malkawi H.I."/>
            <person name="Yakimov M.M."/>
            <person name="Abdel-Fattah Y.R."/>
            <person name="Blaghen M."/>
            <person name="Golyshin P.N."/>
            <person name="Kalogerakis N."/>
            <person name="Boon N."/>
            <person name="Magagnini M."/>
            <person name="Fava F."/>
        </authorList>
    </citation>
    <scope>NUCLEOTIDE SEQUENCE</scope>
</reference>
<proteinExistence type="predicted"/>
<protein>
    <submittedName>
        <fullName evidence="1">Uncharacterized protein</fullName>
    </submittedName>
</protein>
<gene>
    <name evidence="1" type="ORF">MGSAQ_003350</name>
</gene>
<feature type="non-terminal residue" evidence="1">
    <location>
        <position position="1"/>
    </location>
</feature>
<dbReference type="EMBL" id="AYSL01001967">
    <property type="protein sequence ID" value="KTF05154.1"/>
    <property type="molecule type" value="Genomic_DNA"/>
</dbReference>
<sequence>NRSTVCIVGANTVTFVSAKALKTSPDVGLNVF</sequence>
<dbReference type="AlphaFoldDB" id="A0A1B6NP59"/>